<feature type="compositionally biased region" description="Pro residues" evidence="1">
    <location>
        <begin position="336"/>
        <end position="349"/>
    </location>
</feature>
<dbReference type="Proteomes" id="UP000585638">
    <property type="component" value="Unassembled WGS sequence"/>
</dbReference>
<dbReference type="Pfam" id="PF25547">
    <property type="entry name" value="WXG100_2"/>
    <property type="match status" value="1"/>
</dbReference>
<feature type="domain" description="Outer membrane channel protein CpnT-like N-terminal" evidence="3">
    <location>
        <begin position="16"/>
        <end position="132"/>
    </location>
</feature>
<proteinExistence type="predicted"/>
<feature type="region of interest" description="Disordered" evidence="1">
    <location>
        <begin position="462"/>
        <end position="482"/>
    </location>
</feature>
<reference evidence="4 5" key="1">
    <citation type="submission" date="2020-08" db="EMBL/GenBank/DDBJ databases">
        <title>Sequencing the genomes of 1000 actinobacteria strains.</title>
        <authorList>
            <person name="Klenk H.-P."/>
        </authorList>
    </citation>
    <scope>NUCLEOTIDE SEQUENCE [LARGE SCALE GENOMIC DNA]</scope>
    <source>
        <strain evidence="4 5">DSM 43851</strain>
    </source>
</reference>
<name>A0A7W9KKE6_9PSEU</name>
<evidence type="ECO:0000256" key="1">
    <source>
        <dbReference type="SAM" id="MobiDB-lite"/>
    </source>
</evidence>
<dbReference type="GO" id="GO:0050135">
    <property type="term" value="F:NADP+ nucleosidase activity"/>
    <property type="evidence" value="ECO:0007669"/>
    <property type="project" value="InterPro"/>
</dbReference>
<feature type="region of interest" description="Disordered" evidence="1">
    <location>
        <begin position="538"/>
        <end position="600"/>
    </location>
</feature>
<feature type="compositionally biased region" description="Pro residues" evidence="1">
    <location>
        <begin position="303"/>
        <end position="313"/>
    </location>
</feature>
<dbReference type="InterPro" id="IPR057746">
    <property type="entry name" value="CpnT-like_N"/>
</dbReference>
<evidence type="ECO:0000313" key="4">
    <source>
        <dbReference type="EMBL" id="MBB5893509.1"/>
    </source>
</evidence>
<organism evidence="4 5">
    <name type="scientific">Kutzneria kofuensis</name>
    <dbReference type="NCBI Taxonomy" id="103725"/>
    <lineage>
        <taxon>Bacteria</taxon>
        <taxon>Bacillati</taxon>
        <taxon>Actinomycetota</taxon>
        <taxon>Actinomycetes</taxon>
        <taxon>Pseudonocardiales</taxon>
        <taxon>Pseudonocardiaceae</taxon>
        <taxon>Kutzneria</taxon>
    </lineage>
</organism>
<feature type="compositionally biased region" description="Pro residues" evidence="1">
    <location>
        <begin position="381"/>
        <end position="392"/>
    </location>
</feature>
<gene>
    <name evidence="4" type="ORF">BJ998_004705</name>
</gene>
<dbReference type="EMBL" id="JACHIR010000001">
    <property type="protein sequence ID" value="MBB5893509.1"/>
    <property type="molecule type" value="Genomic_DNA"/>
</dbReference>
<comment type="caution">
    <text evidence="4">The sequence shown here is derived from an EMBL/GenBank/DDBJ whole genome shotgun (WGS) entry which is preliminary data.</text>
</comment>
<evidence type="ECO:0000259" key="2">
    <source>
        <dbReference type="Pfam" id="PF14021"/>
    </source>
</evidence>
<dbReference type="RefSeq" id="WP_184864856.1">
    <property type="nucleotide sequence ID" value="NZ_JACHIR010000001.1"/>
</dbReference>
<dbReference type="AlphaFoldDB" id="A0A7W9KKE6"/>
<sequence>MGITLPADLAEIAGQVGVQWPQADETAMHNAALAWRTAAAKLTTLAKDADRSASDALGAMSGKAADAADDFWGKFVHGENAKFTQAVKGCLAAADRLEQAAQKIGAAKVEIVRKLTAVSQHAGAANATPGDLPKAGLNTLLSGAGADINGILGDLTTAVNPAVLTAPAVSADTPAAFDKTSQAVGPDGGLLGLSTGLPDVDAMTTGATTDPSQVRYDPATGQYVDKTTGNVIDPKTGLPTLPGSADDAPTGQFPIDGTHPGAAGSHAAPPPDNSAEPTGPVPRQVVDAATPPSYGHQGGGGYTPPPYSDPTPTGPVHVAPPHVPQSTTVQSAAPVYTPPPPPPQAPVYQPPSSGGGNYWTPPTVDSPAPISSGPAQGMPGMPGPRAPMPPAFGQPGLPGAPGQPGMIQPGVGGGPVAGGPAAGGAVVGGPAAGGPVAGGPVAGGPGAGPGAAAGGVVAGGAGQPGAGQPYAQQPGGGAQGAGAAAIVNTTRRPGDVAGVYIDDHRAVAPVVKPVVKKPTVAPGLFMVYMFPIGHMPTPSSRPARQLPPPPAEVDYAAGLRFPPHDHPESGLIQSLGATHADVPEPRDGQELAEGYDPLGGENERDWDRRFLVRAGTEERRAEYAWPPGELFPEGGCDAGEAVVLEPGAVIDRFGTPEGRVFSADATPFTQRSLPPEHLDAGYHRYRVLAPLPMWQTISAAWFGQTGGGVRYRSVYPAADLVALGFLEAVA</sequence>
<feature type="domain" description="TNT" evidence="2">
    <location>
        <begin position="644"/>
        <end position="729"/>
    </location>
</feature>
<evidence type="ECO:0008006" key="6">
    <source>
        <dbReference type="Google" id="ProtNLM"/>
    </source>
</evidence>
<dbReference type="InterPro" id="IPR025331">
    <property type="entry name" value="TNT"/>
</dbReference>
<dbReference type="Pfam" id="PF14021">
    <property type="entry name" value="TNT"/>
    <property type="match status" value="1"/>
</dbReference>
<dbReference type="PANTHER" id="PTHR42059">
    <property type="entry name" value="TNT DOMAIN-CONTAINING PROTEIN"/>
    <property type="match status" value="1"/>
</dbReference>
<accession>A0A7W9KKE6</accession>
<protein>
    <recommendedName>
        <fullName evidence="6">DUF4237 domain-containing protein</fullName>
    </recommendedName>
</protein>
<dbReference type="InterPro" id="IPR053024">
    <property type="entry name" value="Fungal_surface_NADase"/>
</dbReference>
<evidence type="ECO:0000313" key="5">
    <source>
        <dbReference type="Proteomes" id="UP000585638"/>
    </source>
</evidence>
<dbReference type="PANTHER" id="PTHR42059:SF1">
    <property type="entry name" value="TNT DOMAIN-CONTAINING PROTEIN"/>
    <property type="match status" value="1"/>
</dbReference>
<evidence type="ECO:0000259" key="3">
    <source>
        <dbReference type="Pfam" id="PF25547"/>
    </source>
</evidence>
<keyword evidence="5" id="KW-1185">Reference proteome</keyword>
<feature type="region of interest" description="Disordered" evidence="1">
    <location>
        <begin position="206"/>
        <end position="415"/>
    </location>
</feature>